<sequence length="1942" mass="215132">MASRLERIVALLETGSSPAVRQTAAKQLGDIAHRFFPTADIKTESVKQELRHLTKHHRYARSTYEDGWANSTALVNRILPFLTSKSMETRLAAVDALNHIAEAVPLWYPETHSEAPEEVMPETKADPLALRIRDVDVQALIKSKNKRQTESGTSAPPVKVSVKRRRLNTEPVKDDFLENLGIDSTLVKNDSLSDVDVDDEFDFITETRPSSKLSSERQAHVPDAKGKSPRAGKSPSRKRIKLESGDVDSRGGIDLSNGGRDADVNPSARRPGRPKGSKNKVPSASLPSSPSGSASLPEENDMFRGLSGRQVLMLKRKLKSNVITQEQAKDEATRMRSGGEATSSPISVSGATSVGGIELSTDESIPQGSSLIANSASQTTTSDSPKAEPIATKNAPSISSPEVNDQFAMDYSRSIWTSVMQYLVTQLRLGEWEARHGSSLALRDLIRLHGESYGMHDNRTESQNKRLHETALGGVAAVILEMLAQDRFGDFVGDQVVAPVREAGSQALASLMRHLDLRSVADIHSVLLHMVLQEWISRKAAEGNKNTPAIKHIWELRHAGLLGLKYELAVRPDLISGEVPGMTRDESKAYMDGVLQSSLLGLADTDDDVRAVSAACLLPIADIITERLAPEGLLQLLDVLWNTFLEESDELNSSIASVMELLSRLLATPRVVQIYVKEEHGPRSLRHLIPRLFPYFRHTISTVRVAVVRTISAFLRAETLPNGWITSQIMHLLFRNILLEERQDIRTPTIRAWNDALTLAKKSVLGKTWFKPFIQEWFNLALIPTIDGYPPGAFAAAEMGIRRGTEQHNVDKGVMSSDFSLVDEDVVFHNCIDAIVALAKIAEIEDANIVFTNLVSSFLMSTSFHQLTLCGIFVQEWAQVLQQSAKTSGSFVEILPDASRIVIALAELTERGTPEAYYEVTKDLKSIKQETAAIKCTLDNPKKASNTSPAENGATSFTDVKNFLGSTFDELMQNSLRRSPSRQQLVDRKNGLATAVLQFENSRLGMDNRVATSAAAALVWMRVTPPRLNPIIQNVMKGIKNESNSNMQKRAASAVAVFIKNCLDPKTSLPSTPVSKMISNLASFICQDSARAPSFSVSRAISGVYALQEERKLAESKKAMSSTAQYAGVTFDEKADTACAGDGAERALEAIARLFGDDLFEKVPRLLEIISSALSGANTQTFGDLSTDKGQDIIDCLTVLQVLVPNVSPGLHDQIASLLPPLLYVLRAPQSILRNVAAKTLAVICEIMPSFGMLFVIEKLLPLLGDAVNEVNRSGAIEAIHYLVQRLQIKVLPYILFLIIPVLGRMSDGSMDIRLLATSVFATLIKLMPLEEGIPDAEELPARLLAHRDKEREFLKQLMNNRKVDPYVIPINIKAELRPYQRDGVSWLAFLAKYQLHGILCDGKRKFYLTSKHHERRLLLNSTGSSNAQPLPSLIICPPTLIGHWYHEILKFAENLTPFKYFGSSKDRESLRGQLSRHDIIITSYEVIRADIDALKRIPFLYCVLDEGHIIKNGKSKLSIAIKTLQSNHRIILSGTPIQNNVLELWNLFDFLMPGFLGSEKQFNDKFSKPILANREGKASSKQSEAATLALDALHKQVLPFLLRRLKEDVLDDLPPKIIQDYYCELSSVQKLLYDEFHVSRAGKEIQEVLVKNTDEPLGAKSDNPEPQRHVFQTLQFLRKLCNHPLLAVNQDVALYRQKVQEAWLKDKEHTPKDPSDLAHCPKLVALQQLLLDCGIGQDNDVAYETSVIDATANHRVLIFAQTKQMLDIIQNDLFAKAMPSVSFMRLDGSTEPLSRHDIVQTFNNDPSIDVLLLTTSVGGLGLTLTGADTVIFMDHDWNPMKDAQAMDRAHRIGQKKVVNVYRLITRGTLEEKIMSLQKFKLNIANTVVNEQNSGLDTMNTDQLLDLFDADTGDGAKSDQPSHTGTHSVKSRAFEGYVRYPH</sequence>
<reference evidence="1" key="1">
    <citation type="submission" date="2023-04" db="EMBL/GenBank/DDBJ databases">
        <title>Draft Genome sequencing of Naganishia species isolated from polar environments using Oxford Nanopore Technology.</title>
        <authorList>
            <person name="Leo P."/>
            <person name="Venkateswaran K."/>
        </authorList>
    </citation>
    <scope>NUCLEOTIDE SEQUENCE</scope>
    <source>
        <strain evidence="1">MNA-CCFEE 5423</strain>
    </source>
</reference>
<dbReference type="Proteomes" id="UP001227268">
    <property type="component" value="Unassembled WGS sequence"/>
</dbReference>
<comment type="caution">
    <text evidence="1">The sequence shown here is derived from an EMBL/GenBank/DDBJ whole genome shotgun (WGS) entry which is preliminary data.</text>
</comment>
<evidence type="ECO:0000313" key="2">
    <source>
        <dbReference type="Proteomes" id="UP001227268"/>
    </source>
</evidence>
<name>A0ACC2WB67_9TREE</name>
<accession>A0ACC2WB67</accession>
<evidence type="ECO:0000313" key="1">
    <source>
        <dbReference type="EMBL" id="KAJ9108998.1"/>
    </source>
</evidence>
<keyword evidence="2" id="KW-1185">Reference proteome</keyword>
<organism evidence="1 2">
    <name type="scientific">Naganishia friedmannii</name>
    <dbReference type="NCBI Taxonomy" id="89922"/>
    <lineage>
        <taxon>Eukaryota</taxon>
        <taxon>Fungi</taxon>
        <taxon>Dikarya</taxon>
        <taxon>Basidiomycota</taxon>
        <taxon>Agaricomycotina</taxon>
        <taxon>Tremellomycetes</taxon>
        <taxon>Filobasidiales</taxon>
        <taxon>Filobasidiaceae</taxon>
        <taxon>Naganishia</taxon>
    </lineage>
</organism>
<dbReference type="EMBL" id="JASBWT010000001">
    <property type="protein sequence ID" value="KAJ9108998.1"/>
    <property type="molecule type" value="Genomic_DNA"/>
</dbReference>
<gene>
    <name evidence="1" type="ORF">QFC21_000324</name>
</gene>
<protein>
    <submittedName>
        <fullName evidence="1">Uncharacterized protein</fullName>
    </submittedName>
</protein>
<proteinExistence type="predicted"/>